<protein>
    <recommendedName>
        <fullName evidence="2">Protein kinase domain-containing protein</fullName>
    </recommendedName>
</protein>
<dbReference type="Gene3D" id="1.10.510.10">
    <property type="entry name" value="Transferase(Phosphotransferase) domain 1"/>
    <property type="match status" value="1"/>
</dbReference>
<dbReference type="OrthoDB" id="538607at2759"/>
<dbReference type="PANTHER" id="PTHR44329:SF214">
    <property type="entry name" value="PROTEIN KINASE DOMAIN-CONTAINING PROTEIN"/>
    <property type="match status" value="1"/>
</dbReference>
<dbReference type="GO" id="GO:0005524">
    <property type="term" value="F:ATP binding"/>
    <property type="evidence" value="ECO:0007669"/>
    <property type="project" value="InterPro"/>
</dbReference>
<name>A0A9W8JZI8_9AGAR</name>
<dbReference type="InterPro" id="IPR000719">
    <property type="entry name" value="Prot_kinase_dom"/>
</dbReference>
<sequence length="391" mass="43151">MRQGCAPTWTVQLPRPQSRSLSAVDAGATPAQCLHILFYALGAVVPPLRAVDSGTEPHPMLLDGCYEYIDLLQDSSLVLEPLPFHITSQKDVYSGRLDGCNVVVKSWRGMATCSSMRRAFIKRLRRELEMWQRATEFHPNIAPFLGLAPVGQLGSVPALVLARYGDGNARDYLDRRNLTTRERASESLQIAAGVADALCYLHSRSPPLVHGSIRGSNVLISSTGEPLLTDLGMRNLPYPTDLTMMNSRQSLNDVRWMAPELVDGSSVGANDSHESEDGTEKEEHAYPITPGSDLYSFGMTMLELITGKDPFHERRHAIAVLLDMTRGVRPARPSLADGGISDGLWVIMTSCWKQDPAERPDAATVYALRFCPGFVENDHYMCAAEESRKHE</sequence>
<dbReference type="AlphaFoldDB" id="A0A9W8JZI8"/>
<dbReference type="InterPro" id="IPR001245">
    <property type="entry name" value="Ser-Thr/Tyr_kinase_cat_dom"/>
</dbReference>
<dbReference type="Proteomes" id="UP001148786">
    <property type="component" value="Unassembled WGS sequence"/>
</dbReference>
<dbReference type="EMBL" id="JANKHO010001695">
    <property type="protein sequence ID" value="KAJ3499965.1"/>
    <property type="molecule type" value="Genomic_DNA"/>
</dbReference>
<dbReference type="Pfam" id="PF07714">
    <property type="entry name" value="PK_Tyr_Ser-Thr"/>
    <property type="match status" value="1"/>
</dbReference>
<comment type="caution">
    <text evidence="3">The sequence shown here is derived from an EMBL/GenBank/DDBJ whole genome shotgun (WGS) entry which is preliminary data.</text>
</comment>
<dbReference type="PROSITE" id="PS50011">
    <property type="entry name" value="PROTEIN_KINASE_DOM"/>
    <property type="match status" value="1"/>
</dbReference>
<feature type="region of interest" description="Disordered" evidence="1">
    <location>
        <begin position="264"/>
        <end position="287"/>
    </location>
</feature>
<keyword evidence="4" id="KW-1185">Reference proteome</keyword>
<feature type="compositionally biased region" description="Basic and acidic residues" evidence="1">
    <location>
        <begin position="271"/>
        <end position="285"/>
    </location>
</feature>
<evidence type="ECO:0000313" key="4">
    <source>
        <dbReference type="Proteomes" id="UP001148786"/>
    </source>
</evidence>
<evidence type="ECO:0000313" key="3">
    <source>
        <dbReference type="EMBL" id="KAJ3499965.1"/>
    </source>
</evidence>
<dbReference type="GO" id="GO:0004674">
    <property type="term" value="F:protein serine/threonine kinase activity"/>
    <property type="evidence" value="ECO:0007669"/>
    <property type="project" value="TreeGrafter"/>
</dbReference>
<dbReference type="InterPro" id="IPR011009">
    <property type="entry name" value="Kinase-like_dom_sf"/>
</dbReference>
<dbReference type="InterPro" id="IPR051681">
    <property type="entry name" value="Ser/Thr_Kinases-Pseudokinases"/>
</dbReference>
<dbReference type="SUPFAM" id="SSF56112">
    <property type="entry name" value="Protein kinase-like (PK-like)"/>
    <property type="match status" value="1"/>
</dbReference>
<dbReference type="PANTHER" id="PTHR44329">
    <property type="entry name" value="SERINE/THREONINE-PROTEIN KINASE TNNI3K-RELATED"/>
    <property type="match status" value="1"/>
</dbReference>
<evidence type="ECO:0000259" key="2">
    <source>
        <dbReference type="PROSITE" id="PS50011"/>
    </source>
</evidence>
<evidence type="ECO:0000256" key="1">
    <source>
        <dbReference type="SAM" id="MobiDB-lite"/>
    </source>
</evidence>
<organism evidence="3 4">
    <name type="scientific">Agrocybe chaxingu</name>
    <dbReference type="NCBI Taxonomy" id="84603"/>
    <lineage>
        <taxon>Eukaryota</taxon>
        <taxon>Fungi</taxon>
        <taxon>Dikarya</taxon>
        <taxon>Basidiomycota</taxon>
        <taxon>Agaricomycotina</taxon>
        <taxon>Agaricomycetes</taxon>
        <taxon>Agaricomycetidae</taxon>
        <taxon>Agaricales</taxon>
        <taxon>Agaricineae</taxon>
        <taxon>Strophariaceae</taxon>
        <taxon>Agrocybe</taxon>
    </lineage>
</organism>
<reference evidence="3" key="1">
    <citation type="submission" date="2022-07" db="EMBL/GenBank/DDBJ databases">
        <title>Genome Sequence of Agrocybe chaxingu.</title>
        <authorList>
            <person name="Buettner E."/>
        </authorList>
    </citation>
    <scope>NUCLEOTIDE SEQUENCE</scope>
    <source>
        <strain evidence="3">MP-N11</strain>
    </source>
</reference>
<feature type="domain" description="Protein kinase" evidence="2">
    <location>
        <begin position="55"/>
        <end position="374"/>
    </location>
</feature>
<proteinExistence type="predicted"/>
<accession>A0A9W8JZI8</accession>
<gene>
    <name evidence="3" type="ORF">NLJ89_g9996</name>
</gene>